<evidence type="ECO:0000313" key="1">
    <source>
        <dbReference type="EMBL" id="JAD36275.1"/>
    </source>
</evidence>
<sequence>MMIIKGRDKEGCYNNYRNSCLTR</sequence>
<reference evidence="1" key="1">
    <citation type="submission" date="2014-09" db="EMBL/GenBank/DDBJ databases">
        <authorList>
            <person name="Magalhaes I.L.F."/>
            <person name="Oliveira U."/>
            <person name="Santos F.R."/>
            <person name="Vidigal T.H.D.A."/>
            <person name="Brescovit A.D."/>
            <person name="Santos A.J."/>
        </authorList>
    </citation>
    <scope>NUCLEOTIDE SEQUENCE</scope>
    <source>
        <tissue evidence="1">Shoot tissue taken approximately 20 cm above the soil surface</tissue>
    </source>
</reference>
<proteinExistence type="predicted"/>
<dbReference type="AlphaFoldDB" id="A0A0A8ZHR5"/>
<protein>
    <submittedName>
        <fullName evidence="1">Uncharacterized protein</fullName>
    </submittedName>
</protein>
<dbReference type="EMBL" id="GBRH01261620">
    <property type="protein sequence ID" value="JAD36275.1"/>
    <property type="molecule type" value="Transcribed_RNA"/>
</dbReference>
<organism evidence="1">
    <name type="scientific">Arundo donax</name>
    <name type="common">Giant reed</name>
    <name type="synonym">Donax arundinaceus</name>
    <dbReference type="NCBI Taxonomy" id="35708"/>
    <lineage>
        <taxon>Eukaryota</taxon>
        <taxon>Viridiplantae</taxon>
        <taxon>Streptophyta</taxon>
        <taxon>Embryophyta</taxon>
        <taxon>Tracheophyta</taxon>
        <taxon>Spermatophyta</taxon>
        <taxon>Magnoliopsida</taxon>
        <taxon>Liliopsida</taxon>
        <taxon>Poales</taxon>
        <taxon>Poaceae</taxon>
        <taxon>PACMAD clade</taxon>
        <taxon>Arundinoideae</taxon>
        <taxon>Arundineae</taxon>
        <taxon>Arundo</taxon>
    </lineage>
</organism>
<accession>A0A0A8ZHR5</accession>
<reference evidence="1" key="2">
    <citation type="journal article" date="2015" name="Data Brief">
        <title>Shoot transcriptome of the giant reed, Arundo donax.</title>
        <authorList>
            <person name="Barrero R.A."/>
            <person name="Guerrero F.D."/>
            <person name="Moolhuijzen P."/>
            <person name="Goolsby J.A."/>
            <person name="Tidwell J."/>
            <person name="Bellgard S.E."/>
            <person name="Bellgard M.I."/>
        </authorList>
    </citation>
    <scope>NUCLEOTIDE SEQUENCE</scope>
    <source>
        <tissue evidence="1">Shoot tissue taken approximately 20 cm above the soil surface</tissue>
    </source>
</reference>
<name>A0A0A8ZHR5_ARUDO</name>